<dbReference type="InterPro" id="IPR032267">
    <property type="entry name" value="DUF4832"/>
</dbReference>
<keyword evidence="6" id="KW-1185">Reference proteome</keyword>
<dbReference type="InterPro" id="IPR017853">
    <property type="entry name" value="GH"/>
</dbReference>
<protein>
    <submittedName>
        <fullName evidence="5">DUF4832 domain-containing protein</fullName>
    </submittedName>
</protein>
<evidence type="ECO:0000259" key="3">
    <source>
        <dbReference type="Pfam" id="PF02449"/>
    </source>
</evidence>
<feature type="domain" description="Glycoside hydrolase family 42 N-terminal" evidence="3">
    <location>
        <begin position="65"/>
        <end position="175"/>
    </location>
</feature>
<name>A0ABU6N0L5_9BACI</name>
<organism evidence="5 6">
    <name type="scientific">Bacillus paramycoides</name>
    <dbReference type="NCBI Taxonomy" id="2026194"/>
    <lineage>
        <taxon>Bacteria</taxon>
        <taxon>Bacillati</taxon>
        <taxon>Bacillota</taxon>
        <taxon>Bacilli</taxon>
        <taxon>Bacillales</taxon>
        <taxon>Bacillaceae</taxon>
        <taxon>Bacillus</taxon>
        <taxon>Bacillus cereus group</taxon>
    </lineage>
</organism>
<sequence>MKKVAILLIVIIAIILIVLFILRKNSQVVFPPKASPSDVIVNPYMGFAPPADSEDYPQPHSLVYANFTWSDLEPKKGQYDFEGIEKKYKLDYWKQKNVKLIFRVVLDTPGKQKHMDIPDWLYNEINGDGTWYDHKWGKGFSPNYANKKLIDFHEKLIQNLAERYNNNPEIAFIEIGSIGHWAEFHTLQQDGIYISFPKLQVVNQYVNQYVKYFDNKILLMRRPHQIAIDNKMGLFNDMFGKNPDTVDEFWSWVTNGYTFWLTNEKMPAMAEYWKNAPSGGEFAPTNNWEDYFSPSSFKETMNELSLTHVSWLGPSSPADYPAGGNMQNNINQFLQKIGYHFRIDKETHPETAGAGETINLEMEWENTGVAPFYFQWPLEVSLSDIDGKIVYAHHANADIRKWLPGKHEVVETITLPADLKSGQYHICAAIIDPDTKKPGINLEMRGKRDDGRYELGAITIK</sequence>
<evidence type="ECO:0000313" key="5">
    <source>
        <dbReference type="EMBL" id="MED1568644.1"/>
    </source>
</evidence>
<dbReference type="Gene3D" id="3.20.20.80">
    <property type="entry name" value="Glycosidases"/>
    <property type="match status" value="1"/>
</dbReference>
<keyword evidence="2" id="KW-0326">Glycosidase</keyword>
<reference evidence="5 6" key="1">
    <citation type="submission" date="2023-03" db="EMBL/GenBank/DDBJ databases">
        <title>Bacillus Genome Sequencing.</title>
        <authorList>
            <person name="Dunlap C."/>
        </authorList>
    </citation>
    <scope>NUCLEOTIDE SEQUENCE [LARGE SCALE GENOMIC DNA]</scope>
    <source>
        <strain evidence="5 6">B-615</strain>
    </source>
</reference>
<comment type="caution">
    <text evidence="5">The sequence shown here is derived from an EMBL/GenBank/DDBJ whole genome shotgun (WGS) entry which is preliminary data.</text>
</comment>
<dbReference type="SUPFAM" id="SSF51445">
    <property type="entry name" value="(Trans)glycosidases"/>
    <property type="match status" value="1"/>
</dbReference>
<evidence type="ECO:0000256" key="2">
    <source>
        <dbReference type="ARBA" id="ARBA00023295"/>
    </source>
</evidence>
<gene>
    <name evidence="5" type="ORF">P4U88_22705</name>
</gene>
<dbReference type="Pfam" id="PF02449">
    <property type="entry name" value="Glyco_hydro_42"/>
    <property type="match status" value="1"/>
</dbReference>
<dbReference type="EMBL" id="JARMDB010000026">
    <property type="protein sequence ID" value="MED1568644.1"/>
    <property type="molecule type" value="Genomic_DNA"/>
</dbReference>
<feature type="domain" description="DUF4832" evidence="4">
    <location>
        <begin position="231"/>
        <end position="436"/>
    </location>
</feature>
<proteinExistence type="predicted"/>
<dbReference type="Pfam" id="PF16116">
    <property type="entry name" value="DUF4832"/>
    <property type="match status" value="1"/>
</dbReference>
<dbReference type="Proteomes" id="UP001309448">
    <property type="component" value="Unassembled WGS sequence"/>
</dbReference>
<evidence type="ECO:0000259" key="4">
    <source>
        <dbReference type="Pfam" id="PF16116"/>
    </source>
</evidence>
<keyword evidence="1" id="KW-0378">Hydrolase</keyword>
<evidence type="ECO:0000313" key="6">
    <source>
        <dbReference type="Proteomes" id="UP001309448"/>
    </source>
</evidence>
<evidence type="ECO:0000256" key="1">
    <source>
        <dbReference type="ARBA" id="ARBA00022801"/>
    </source>
</evidence>
<dbReference type="RefSeq" id="WP_327921490.1">
    <property type="nucleotide sequence ID" value="NZ_JARMDB010000026.1"/>
</dbReference>
<accession>A0ABU6N0L5</accession>
<dbReference type="InterPro" id="IPR013529">
    <property type="entry name" value="Glyco_hydro_42_N"/>
</dbReference>